<dbReference type="KEGG" id="qsa:O6P43_021459"/>
<dbReference type="PANTHER" id="PTHR23308">
    <property type="entry name" value="NUCLEAR INHIBITOR OF PROTEIN PHOSPHATASE-1"/>
    <property type="match status" value="1"/>
</dbReference>
<evidence type="ECO:0000313" key="4">
    <source>
        <dbReference type="Proteomes" id="UP001163823"/>
    </source>
</evidence>
<evidence type="ECO:0000259" key="2">
    <source>
        <dbReference type="PROSITE" id="PS50006"/>
    </source>
</evidence>
<dbReference type="SMART" id="SM00240">
    <property type="entry name" value="FHA"/>
    <property type="match status" value="1"/>
</dbReference>
<evidence type="ECO:0000256" key="1">
    <source>
        <dbReference type="SAM" id="MobiDB-lite"/>
    </source>
</evidence>
<protein>
    <submittedName>
        <fullName evidence="3">FHA domain-containing protein</fullName>
    </submittedName>
</protein>
<dbReference type="Pfam" id="PF00498">
    <property type="entry name" value="FHA"/>
    <property type="match status" value="1"/>
</dbReference>
<dbReference type="InterPro" id="IPR050923">
    <property type="entry name" value="Cell_Proc_Reg/RNA_Proc"/>
</dbReference>
<dbReference type="Proteomes" id="UP001163823">
    <property type="component" value="Chromosome 9"/>
</dbReference>
<feature type="region of interest" description="Disordered" evidence="1">
    <location>
        <begin position="115"/>
        <end position="147"/>
    </location>
</feature>
<feature type="compositionally biased region" description="Basic and acidic residues" evidence="1">
    <location>
        <begin position="324"/>
        <end position="333"/>
    </location>
</feature>
<dbReference type="AlphaFoldDB" id="A0AAD7LAW1"/>
<feature type="domain" description="FHA" evidence="2">
    <location>
        <begin position="28"/>
        <end position="78"/>
    </location>
</feature>
<comment type="caution">
    <text evidence="3">The sequence shown here is derived from an EMBL/GenBank/DDBJ whole genome shotgun (WGS) entry which is preliminary data.</text>
</comment>
<accession>A0AAD7LAW1</accession>
<proteinExistence type="predicted"/>
<dbReference type="Gene3D" id="2.60.200.20">
    <property type="match status" value="1"/>
</dbReference>
<keyword evidence="4" id="KW-1185">Reference proteome</keyword>
<feature type="region of interest" description="Disordered" evidence="1">
    <location>
        <begin position="312"/>
        <end position="340"/>
    </location>
</feature>
<organism evidence="3 4">
    <name type="scientific">Quillaja saponaria</name>
    <name type="common">Soap bark tree</name>
    <dbReference type="NCBI Taxonomy" id="32244"/>
    <lineage>
        <taxon>Eukaryota</taxon>
        <taxon>Viridiplantae</taxon>
        <taxon>Streptophyta</taxon>
        <taxon>Embryophyta</taxon>
        <taxon>Tracheophyta</taxon>
        <taxon>Spermatophyta</taxon>
        <taxon>Magnoliopsida</taxon>
        <taxon>eudicotyledons</taxon>
        <taxon>Gunneridae</taxon>
        <taxon>Pentapetalae</taxon>
        <taxon>rosids</taxon>
        <taxon>fabids</taxon>
        <taxon>Fabales</taxon>
        <taxon>Quillajaceae</taxon>
        <taxon>Quillaja</taxon>
    </lineage>
</organism>
<dbReference type="SUPFAM" id="SSF49879">
    <property type="entry name" value="SMAD/FHA domain"/>
    <property type="match status" value="1"/>
</dbReference>
<gene>
    <name evidence="3" type="ORF">O6P43_021459</name>
</gene>
<dbReference type="EMBL" id="JARAOO010000009">
    <property type="protein sequence ID" value="KAJ7954755.1"/>
    <property type="molecule type" value="Genomic_DNA"/>
</dbReference>
<sequence>MEPLVLKLFMVKGPREGETLEFQPGAKVRLGRVVRGNNVTIKDDGISSKHLSIDFESGKWVIRDLNSSNGIILNGSKIPANTSFDLHDGDSIKIGEYTSIDVKLEVCDESRLRRNPRRRAAQKDGGTKDVGSVALEQGREGGRVQKGDESKCELDKVSCVEVVEAAGNGKRGRPRRGRVLKNDVEEEQKIDGNAEAMKESEYIDLQEKRPETRKVKNEESVVEIRGSNLGNMPEGSGLELGEVKNEVKRQRAPPPRSKNLQEEALLCAQLADVENKENTEQLTLGEHNQVGILENKGDEIVLNSGVRESCDKDGNGNVSINNKNSEKADEKNGYAENSGKIGDLPNLGKLTLGEWFDYLEVHLPKQIIDTTEEMIESMRQQAERVREYIIQQKIERGKARVVE</sequence>
<feature type="compositionally biased region" description="Basic and acidic residues" evidence="1">
    <location>
        <begin position="137"/>
        <end position="147"/>
    </location>
</feature>
<name>A0AAD7LAW1_QUISA</name>
<dbReference type="InterPro" id="IPR008984">
    <property type="entry name" value="SMAD_FHA_dom_sf"/>
</dbReference>
<reference evidence="3" key="1">
    <citation type="journal article" date="2023" name="Science">
        <title>Elucidation of the pathway for biosynthesis of saponin adjuvants from the soapbark tree.</title>
        <authorList>
            <person name="Reed J."/>
            <person name="Orme A."/>
            <person name="El-Demerdash A."/>
            <person name="Owen C."/>
            <person name="Martin L.B.B."/>
            <person name="Misra R.C."/>
            <person name="Kikuchi S."/>
            <person name="Rejzek M."/>
            <person name="Martin A.C."/>
            <person name="Harkess A."/>
            <person name="Leebens-Mack J."/>
            <person name="Louveau T."/>
            <person name="Stephenson M.J."/>
            <person name="Osbourn A."/>
        </authorList>
    </citation>
    <scope>NUCLEOTIDE SEQUENCE</scope>
    <source>
        <strain evidence="3">S10</strain>
    </source>
</reference>
<dbReference type="InterPro" id="IPR000253">
    <property type="entry name" value="FHA_dom"/>
</dbReference>
<evidence type="ECO:0000313" key="3">
    <source>
        <dbReference type="EMBL" id="KAJ7954755.1"/>
    </source>
</evidence>
<dbReference type="PROSITE" id="PS50006">
    <property type="entry name" value="FHA_DOMAIN"/>
    <property type="match status" value="1"/>
</dbReference>